<keyword evidence="1 7" id="KW-1003">Cell membrane</keyword>
<feature type="region of interest" description="Disordered" evidence="8">
    <location>
        <begin position="1"/>
        <end position="22"/>
    </location>
</feature>
<evidence type="ECO:0000256" key="8">
    <source>
        <dbReference type="SAM" id="MobiDB-lite"/>
    </source>
</evidence>
<keyword evidence="7" id="KW-0472">Membrane</keyword>
<keyword evidence="5 7" id="KW-1133">Transmembrane helix</keyword>
<keyword evidence="3 7" id="KW-0132">Cell division</keyword>
<dbReference type="InterPro" id="IPR045335">
    <property type="entry name" value="FtsQ_C_sf"/>
</dbReference>
<protein>
    <recommendedName>
        <fullName evidence="7">Cell division protein FtsQ</fullName>
    </recommendedName>
</protein>
<dbReference type="HAMAP" id="MF_00911">
    <property type="entry name" value="FtsQ_subfam"/>
    <property type="match status" value="1"/>
</dbReference>
<dbReference type="GO" id="GO:0051301">
    <property type="term" value="P:cell division"/>
    <property type="evidence" value="ECO:0007669"/>
    <property type="project" value="UniProtKB-KW"/>
</dbReference>
<dbReference type="InterPro" id="IPR026579">
    <property type="entry name" value="FtsQ"/>
</dbReference>
<evidence type="ECO:0000256" key="1">
    <source>
        <dbReference type="ARBA" id="ARBA00022475"/>
    </source>
</evidence>
<dbReference type="PANTHER" id="PTHR35851">
    <property type="entry name" value="CELL DIVISION PROTEIN FTSQ"/>
    <property type="match status" value="1"/>
</dbReference>
<comment type="caution">
    <text evidence="10">The sequence shown here is derived from an EMBL/GenBank/DDBJ whole genome shotgun (WGS) entry which is preliminary data.</text>
</comment>
<accession>A0ABT0M0Y0</accession>
<keyword evidence="2 7" id="KW-0997">Cell inner membrane</keyword>
<keyword evidence="4 7" id="KW-0812">Transmembrane</keyword>
<evidence type="ECO:0000256" key="7">
    <source>
        <dbReference type="HAMAP-Rule" id="MF_00911"/>
    </source>
</evidence>
<comment type="function">
    <text evidence="7">Essential cell division protein.</text>
</comment>
<evidence type="ECO:0000256" key="4">
    <source>
        <dbReference type="ARBA" id="ARBA00022692"/>
    </source>
</evidence>
<name>A0ABT0M0Y0_9RHOB</name>
<evidence type="ECO:0000256" key="3">
    <source>
        <dbReference type="ARBA" id="ARBA00022618"/>
    </source>
</evidence>
<dbReference type="PANTHER" id="PTHR35851:SF1">
    <property type="entry name" value="CELL DIVISION PROTEIN FTSQ"/>
    <property type="match status" value="1"/>
</dbReference>
<evidence type="ECO:0000256" key="6">
    <source>
        <dbReference type="ARBA" id="ARBA00023306"/>
    </source>
</evidence>
<gene>
    <name evidence="7" type="primary">ftsQ</name>
    <name evidence="10" type="ORF">M3N55_07220</name>
</gene>
<comment type="similarity">
    <text evidence="7">Belongs to the FtsQ/DivIB family. FtsQ subfamily.</text>
</comment>
<dbReference type="Pfam" id="PF03799">
    <property type="entry name" value="FtsQ_DivIB_C"/>
    <property type="match status" value="1"/>
</dbReference>
<dbReference type="EMBL" id="JALZWP010000005">
    <property type="protein sequence ID" value="MCL1628518.1"/>
    <property type="molecule type" value="Genomic_DNA"/>
</dbReference>
<keyword evidence="11" id="KW-1185">Reference proteome</keyword>
<evidence type="ECO:0000256" key="5">
    <source>
        <dbReference type="ARBA" id="ARBA00022989"/>
    </source>
</evidence>
<evidence type="ECO:0000313" key="10">
    <source>
        <dbReference type="EMBL" id="MCL1628518.1"/>
    </source>
</evidence>
<sequence length="392" mass="42837">MRPVRDDTDFGSAPVSAQANEQSFWDHLGATRAEEYASEDILDLCPEPVVQPVISAGPTPDSRPDSASQGDFAEIARATSPAPSEAAREAWMARAQPMPRPAPRKPVSAAQSRRARLSYRLQRIWLTPFYRAALTRGLPLALVLGVCALLLANAQNRAQLVAWGQAAYSAVVDRPEFMVSDVTISPVAPELDRSIRARLAEELPSSSFRLDLPALRAEIESYDSVEEAALRLGADGKMFVTVRERAPVALWHSGREMQLLDIEGHRVALLAPDAPLPDLPLLAGVGAQTHVREALALLDAALPLGDRLRGLVRVGARRWDVVLDRDQRIRLPEEGAMQALERVLALNQAQDLLARDVLSVDLRNPYRPVLNVSPGALETLRAIRGNQSEALQ</sequence>
<dbReference type="Proteomes" id="UP001202550">
    <property type="component" value="Unassembled WGS sequence"/>
</dbReference>
<evidence type="ECO:0000259" key="9">
    <source>
        <dbReference type="Pfam" id="PF03799"/>
    </source>
</evidence>
<comment type="subcellular location">
    <subcellularLocation>
        <location evidence="7">Cell inner membrane</location>
        <topology evidence="7">Single-pass type II membrane protein</topology>
    </subcellularLocation>
    <text evidence="7">Localizes to the division septum.</text>
</comment>
<evidence type="ECO:0000256" key="2">
    <source>
        <dbReference type="ARBA" id="ARBA00022519"/>
    </source>
</evidence>
<dbReference type="InterPro" id="IPR005548">
    <property type="entry name" value="Cell_div_FtsQ/DivIB_C"/>
</dbReference>
<feature type="domain" description="Cell division protein FtsQ/DivIB C-terminal" evidence="9">
    <location>
        <begin position="249"/>
        <end position="363"/>
    </location>
</feature>
<organism evidence="10 11">
    <name type="scientific">Roseinatronobacter domitianus</name>
    <dbReference type="NCBI Taxonomy" id="2940293"/>
    <lineage>
        <taxon>Bacteria</taxon>
        <taxon>Pseudomonadati</taxon>
        <taxon>Pseudomonadota</taxon>
        <taxon>Alphaproteobacteria</taxon>
        <taxon>Rhodobacterales</taxon>
        <taxon>Paracoccaceae</taxon>
        <taxon>Roseinatronobacter</taxon>
    </lineage>
</organism>
<evidence type="ECO:0000313" key="11">
    <source>
        <dbReference type="Proteomes" id="UP001202550"/>
    </source>
</evidence>
<dbReference type="Gene3D" id="3.40.50.11690">
    <property type="entry name" value="Cell division protein FtsQ/DivIB"/>
    <property type="match status" value="1"/>
</dbReference>
<keyword evidence="6 7" id="KW-0131">Cell cycle</keyword>
<reference evidence="10 11" key="1">
    <citation type="submission" date="2022-05" db="EMBL/GenBank/DDBJ databases">
        <title>Seasonal and diel survey of microbial diversity of the Tyrrhenian coast.</title>
        <authorList>
            <person name="Gattoni G."/>
            <person name="Corral P."/>
        </authorList>
    </citation>
    <scope>NUCLEOTIDE SEQUENCE [LARGE SCALE GENOMIC DNA]</scope>
    <source>
        <strain evidence="10 11">V10</strain>
    </source>
</reference>
<proteinExistence type="inferred from homology"/>
<dbReference type="RefSeq" id="WP_249057847.1">
    <property type="nucleotide sequence ID" value="NZ_JALZWP010000005.1"/>
</dbReference>